<proteinExistence type="predicted"/>
<accession>A0A8S5M976</accession>
<dbReference type="EMBL" id="BK014849">
    <property type="protein sequence ID" value="DAD78639.1"/>
    <property type="molecule type" value="Genomic_DNA"/>
</dbReference>
<protein>
    <submittedName>
        <fullName evidence="1">Uncharacterized protein</fullName>
    </submittedName>
</protein>
<reference evidence="1" key="1">
    <citation type="journal article" date="2021" name="Proc. Natl. Acad. Sci. U.S.A.">
        <title>A Catalog of Tens of Thousands of Viruses from Human Metagenomes Reveals Hidden Associations with Chronic Diseases.</title>
        <authorList>
            <person name="Tisza M.J."/>
            <person name="Buck C.B."/>
        </authorList>
    </citation>
    <scope>NUCLEOTIDE SEQUENCE</scope>
    <source>
        <strain evidence="1">CtB3v5</strain>
    </source>
</reference>
<sequence length="91" mass="10144">METIKEITIKEINSAYETLERVLARDGMESIKEALWQNFSGQAAGATMTGAEIARKMGDEATAKEIYSYYSDVVALKFGKLYRKIVGLEEA</sequence>
<name>A0A8S5M976_9CAUD</name>
<evidence type="ECO:0000313" key="1">
    <source>
        <dbReference type="EMBL" id="DAD78639.1"/>
    </source>
</evidence>
<organism evidence="1">
    <name type="scientific">Siphoviridae sp. ctB3v5</name>
    <dbReference type="NCBI Taxonomy" id="2826186"/>
    <lineage>
        <taxon>Viruses</taxon>
        <taxon>Duplodnaviria</taxon>
        <taxon>Heunggongvirae</taxon>
        <taxon>Uroviricota</taxon>
        <taxon>Caudoviricetes</taxon>
    </lineage>
</organism>